<dbReference type="InterPro" id="IPR052047">
    <property type="entry name" value="GH94_Enzymes"/>
</dbReference>
<comment type="caution">
    <text evidence="8">The sequence shown here is derived from an EMBL/GenBank/DDBJ whole genome shotgun (WGS) entry which is preliminary data.</text>
</comment>
<dbReference type="Gene3D" id="1.50.10.10">
    <property type="match status" value="1"/>
</dbReference>
<feature type="domain" description="Glycosyl hydrolase 94 supersandwich" evidence="5">
    <location>
        <begin position="1327"/>
        <end position="1598"/>
    </location>
</feature>
<keyword evidence="4" id="KW-1133">Transmembrane helix</keyword>
<feature type="coiled-coil region" evidence="3">
    <location>
        <begin position="7"/>
        <end position="34"/>
    </location>
</feature>
<feature type="transmembrane region" description="Helical" evidence="4">
    <location>
        <begin position="339"/>
        <end position="359"/>
    </location>
</feature>
<keyword evidence="1 8" id="KW-0328">Glycosyltransferase</keyword>
<feature type="transmembrane region" description="Helical" evidence="4">
    <location>
        <begin position="306"/>
        <end position="327"/>
    </location>
</feature>
<evidence type="ECO:0000313" key="8">
    <source>
        <dbReference type="EMBL" id="OPX47414.1"/>
    </source>
</evidence>
<feature type="transmembrane region" description="Helical" evidence="4">
    <location>
        <begin position="823"/>
        <end position="840"/>
    </location>
</feature>
<dbReference type="InterPro" id="IPR019282">
    <property type="entry name" value="Glycoamylase-like_cons_dom"/>
</dbReference>
<dbReference type="GO" id="GO:0016757">
    <property type="term" value="F:glycosyltransferase activity"/>
    <property type="evidence" value="ECO:0007669"/>
    <property type="project" value="UniProtKB-KW"/>
</dbReference>
<dbReference type="InterPro" id="IPR010383">
    <property type="entry name" value="Glyco_hydrolase_94_b-supersand"/>
</dbReference>
<keyword evidence="3" id="KW-0175">Coiled coil</keyword>
<sequence length="2605" mass="303263">MNDKKLKKAKKNLLKDLNNAYSSLKESYKVIQKEIKNGGLKTGASEWILDNTYLLEREFKFVKKNLPEEYLLDLPIDLERSYKLESKEENKKKKKSRCDDKSVLPRVYTLVKKIIDNRVPIKAENLSEFILEKNDSLIYGEVISIPIMLKICLLIKICNEVKKVEEFYKSKEEHKDIFINEKLEEEIERSISSLRELDNVDWAYVFRNISKLEKTLEKDPSGTYLIMDEDSKDYYRHKVEDIAKKNELNQNIVVEAALNLAKKAKVSGGEIYTTHIGYYLCDEGYKELLNELKITTIENPDSEGRFILWNIFGTILLALGVIIFSALFEWPYNTLRDYILSFFIILLPCSEMIVAWINYRTPKSHKLNHIPKINFENGIGEENRTVVVIPTMFESKKKIDKLIKNIEVTYLGNKDKEAFFVILGDFEDNKNESCEIEQELNNYGKEKIDYLNKKYIKDIENRDGKYIFFMATRTRIYDKSEGKYIGWERKRGKLVEFMNLLRGGTKTTFSFFSGNIEDIKSAKYLITLDTDTFMKRNTLKRLVGAMAHPLNNPKVSNGKVVRGYGMLQPKVSISLESKNKTYFSKIFAGDSGVDGYSTAYSDTYQDRFKKGSFTGKGILHINSFMKTITGKIEEDSILSHDLLEGELNRCGLITDCEFIEEYPKTYFSSVIRLHRWVRGDWQLIKWLFSRDLKAISKWKIFDNLRRSLLSPWLLFGLWISLTFLNRGKGVVTILFLAVIAPILFRVTDFVVTPKHKLNGSGKTLVQVLFILSFIPYQTYIMLSAIFKTLGRVFITKKHLLEWRASDIADRDEKTTISFYYSKMWFSVVSGIITMILSFVAMEEIAAFTFWIGILWILSPYLAYAISKEDEEEILKTEEMDYLFNIAKDTWKYYDDLVNEENNWLPPDNYQEEPFRGDAKRTSPTNIGLALMANVVAYDLNFIGIKDAVYRINKTLKSMDELERWHGHFLNWYDIQNKNPLMPRYISTVDSGNLLSYLMIVKEFILENAKEESETIELLNKFIDEMNFKELYDEKKDLFYIGYNLEEDSFGKAHYDLLASEARVASFLAIARGEVDESHWFKLRRGCRSIFMKKTLLSWSGTMFEYLMPSLIMKNFKGSVLDSTYEGVLSAQINYGRRKKVPFGISESAFYKFDLEKNYQYKAFGVPSLRMKREVEEEIVVSPYSSLMGLQFEREKCIKNLRIMQDEGAYGKYGFIESIDYTPNRINKLLKEEVISEEIESIPENKKRKNGLLIKTYMVHHLGMSLLALDNVLKNNIMINRFHNIPEVKATELLLKEKKDNLYEGERGALINEEFKVKTNIFSERIITDSDILDKDVNILSNGRYSVMLNTLGGGYSKCENDLLYRWGGDFLSEEGGVLFYIKDMKDGNVQSPTYYPFNNIGEKYKVRFSLEKSEIHKIENSIDTTLRILISGENNIEIRKLKIKNLRDENLELEVTSYLEPILTTLEGDLAHTTFSNLFIETEFLNGENVIIGKRRVRRKEDDEKYIFTTLFVLDEDDDKERIQYETRRENFIRRNGNLKDPIGLEKELDNEASAPLDPIIAMRRKLKLEKGEEKTLCLIIGYTMDKGEIVKKIKEHKSSKDLVSLKRKYNKMASILLNKIYINSEKANLYEKILKEILYIGGNRKYRESFIKNINMHQEDLWRYGISGDKKILLLKYNKNKYLLKDMVSLHYYLEIKGVELDLIIYNNEETDYYNTNRREIDRWIRAIRGDEIKNIFVFNKEQLDEEFFNFLIGICSIYVDEEEDKDLESKIKLLQRYSDLNREIEKDCKYLLHLNDIKVEEEELDEIKGEIEDSTSDNLDFFNGYGGFNKEDGSYVIKLKNKENTPRPWINVLSNKNFGTHISESGASYTWCGNSRENKITPWSNDYIKDPMYEGIWMKDNTDQDLFSIFKKPFDDGEEYIVNHNFGFSTFKHRHRCIEGSITVFVPRDEDLKLQIIKLKNVSEEEKSISVFYYNELAMSENKRKDSEKIYTGINEEYAYGKNPYSKSFGKKIAYSTIIGDGKNSYTCDIEEAQKTLIETWEENLSERCGGSYRPCLLTQKNIVLDIGEEITLIGILGEEESFEAIDEKIQKYKNIDKVFEELNELKVELDNFLGNIKVNTGDKSFDYMMNGWLLYQNYNCRYLSRTAFYQSGGAYGFRDQMQDSLALAISRPEILREQIIKNASRQYIEGDVQHWWHPIVNSGIRTRFSDDLLWMPYGVIEYIRLTGDKSILTEKAPYLDDSPLREGEDERYTVVNNLLPEDSIYNHCIKAIDKSLKFGSNGIPLMGSGDWNDGMSTVGNKGKGESVWLGWFLAEILKEFIPICEYMNEEERGREYKNTLDTLVQNIELNAWDGEWYRRAFFDDGTPLGSKENDECFIDSLSQSFSIISGLGSKERGKKAMESVEKYLVDKENGLIKLLHPPFAKSKLEPGYIKGYVPGVRENGGQYTHAAIWVILAFSKLRENNKAYGFYSMINPISHTKTKEDADKYKVEPYVMSADVYIKKPYEGRGGWSYYTGAAGWMYKVGLQNILGFNIIEGKGYSIKPNLPNYIDEFSIEIKEEKYKIHVKRSNENKIIINGKEINGDTIEKGLGESFIEVEFKE</sequence>
<dbReference type="InterPro" id="IPR033432">
    <property type="entry name" value="GH94_catalytic"/>
</dbReference>
<dbReference type="Pfam" id="PF17167">
    <property type="entry name" value="Glyco_hydro_94"/>
    <property type="match status" value="1"/>
</dbReference>
<dbReference type="Gene3D" id="2.60.420.10">
    <property type="entry name" value="Maltose phosphorylase, domain 3"/>
    <property type="match status" value="1"/>
</dbReference>
<feature type="transmembrane region" description="Helical" evidence="4">
    <location>
        <begin position="730"/>
        <end position="751"/>
    </location>
</feature>
<evidence type="ECO:0000259" key="6">
    <source>
        <dbReference type="Pfam" id="PF10091"/>
    </source>
</evidence>
<dbReference type="SUPFAM" id="SSF74650">
    <property type="entry name" value="Galactose mutarotase-like"/>
    <property type="match status" value="2"/>
</dbReference>
<evidence type="ECO:0000256" key="2">
    <source>
        <dbReference type="ARBA" id="ARBA00022679"/>
    </source>
</evidence>
<feature type="domain" description="Glycosyl hydrolase 94 supersandwich" evidence="5">
    <location>
        <begin position="1836"/>
        <end position="2097"/>
    </location>
</feature>
<dbReference type="GO" id="GO:0030246">
    <property type="term" value="F:carbohydrate binding"/>
    <property type="evidence" value="ECO:0007669"/>
    <property type="project" value="InterPro"/>
</dbReference>
<feature type="transmembrane region" description="Helical" evidence="4">
    <location>
        <begin position="847"/>
        <end position="865"/>
    </location>
</feature>
<evidence type="ECO:0000259" key="5">
    <source>
        <dbReference type="Pfam" id="PF06165"/>
    </source>
</evidence>
<keyword evidence="4" id="KW-0472">Membrane</keyword>
<dbReference type="Pfam" id="PF10091">
    <property type="entry name" value="Glycoamylase"/>
    <property type="match status" value="1"/>
</dbReference>
<dbReference type="PANTHER" id="PTHR37469">
    <property type="entry name" value="CELLOBIONIC ACID PHOSPHORYLASE-RELATED"/>
    <property type="match status" value="1"/>
</dbReference>
<dbReference type="InterPro" id="IPR011013">
    <property type="entry name" value="Gal_mutarotase_sf_dom"/>
</dbReference>
<keyword evidence="2 8" id="KW-0808">Transferase</keyword>
<dbReference type="EC" id="2.4.1.280" evidence="8"/>
<dbReference type="OrthoDB" id="9769991at2"/>
<dbReference type="InterPro" id="IPR008928">
    <property type="entry name" value="6-hairpin_glycosidase_sf"/>
</dbReference>
<feature type="transmembrane region" description="Helical" evidence="4">
    <location>
        <begin position="763"/>
        <end position="786"/>
    </location>
</feature>
<dbReference type="InterPro" id="IPR037018">
    <property type="entry name" value="GH65_N"/>
</dbReference>
<feature type="transmembrane region" description="Helical" evidence="4">
    <location>
        <begin position="707"/>
        <end position="724"/>
    </location>
</feature>
<reference evidence="8 9" key="1">
    <citation type="submission" date="2016-02" db="EMBL/GenBank/DDBJ databases">
        <title>Genome sequence of Clostridium thermobutyricum DSM 4928.</title>
        <authorList>
            <person name="Poehlein A."/>
            <person name="Daniel R."/>
        </authorList>
    </citation>
    <scope>NUCLEOTIDE SEQUENCE [LARGE SCALE GENOMIC DNA]</scope>
    <source>
        <strain evidence="8 9">DSM 4928</strain>
    </source>
</reference>
<evidence type="ECO:0000256" key="4">
    <source>
        <dbReference type="SAM" id="Phobius"/>
    </source>
</evidence>
<dbReference type="EMBL" id="LTAY01000048">
    <property type="protein sequence ID" value="OPX47414.1"/>
    <property type="molecule type" value="Genomic_DNA"/>
</dbReference>
<dbReference type="InterPro" id="IPR012341">
    <property type="entry name" value="6hp_glycosidase-like_sf"/>
</dbReference>
<proteinExistence type="predicted"/>
<feature type="domain" description="Glycosyl hydrolase 94 catalytic" evidence="7">
    <location>
        <begin position="2114"/>
        <end position="2535"/>
    </location>
</feature>
<keyword evidence="4" id="KW-0812">Transmembrane</keyword>
<dbReference type="Gene3D" id="2.70.98.40">
    <property type="entry name" value="Glycoside hydrolase, family 65, N-terminal domain"/>
    <property type="match status" value="2"/>
</dbReference>
<dbReference type="PANTHER" id="PTHR37469:SF2">
    <property type="entry name" value="CELLOBIONIC ACID PHOSPHORYLASE"/>
    <property type="match status" value="1"/>
</dbReference>
<evidence type="ECO:0000256" key="3">
    <source>
        <dbReference type="SAM" id="Coils"/>
    </source>
</evidence>
<dbReference type="Gene3D" id="1.50.10.140">
    <property type="match status" value="1"/>
</dbReference>
<evidence type="ECO:0000256" key="1">
    <source>
        <dbReference type="ARBA" id="ARBA00022676"/>
    </source>
</evidence>
<organism evidence="8 9">
    <name type="scientific">Clostridium thermobutyricum DSM 4928</name>
    <dbReference type="NCBI Taxonomy" id="1121339"/>
    <lineage>
        <taxon>Bacteria</taxon>
        <taxon>Bacillati</taxon>
        <taxon>Bacillota</taxon>
        <taxon>Clostridia</taxon>
        <taxon>Eubacteriales</taxon>
        <taxon>Clostridiaceae</taxon>
        <taxon>Clostridium</taxon>
    </lineage>
</organism>
<evidence type="ECO:0000313" key="9">
    <source>
        <dbReference type="Proteomes" id="UP000191448"/>
    </source>
</evidence>
<dbReference type="RefSeq" id="WP_080023172.1">
    <property type="nucleotide sequence ID" value="NZ_LTAY01000048.1"/>
</dbReference>
<dbReference type="SMART" id="SM01068">
    <property type="entry name" value="CBM_X"/>
    <property type="match status" value="2"/>
</dbReference>
<accession>A0A1V4SW06</accession>
<dbReference type="GO" id="GO:0005975">
    <property type="term" value="P:carbohydrate metabolic process"/>
    <property type="evidence" value="ECO:0007669"/>
    <property type="project" value="InterPro"/>
</dbReference>
<dbReference type="Proteomes" id="UP000191448">
    <property type="component" value="Unassembled WGS sequence"/>
</dbReference>
<feature type="domain" description="Glycoamylase-like" evidence="6">
    <location>
        <begin position="1053"/>
        <end position="1285"/>
    </location>
</feature>
<protein>
    <submittedName>
        <fullName evidence="8">N,N'-diacetylchitobiose phosphorylase</fullName>
        <ecNumber evidence="8">2.4.1.280</ecNumber>
    </submittedName>
</protein>
<evidence type="ECO:0000259" key="7">
    <source>
        <dbReference type="Pfam" id="PF17167"/>
    </source>
</evidence>
<dbReference type="Pfam" id="PF06165">
    <property type="entry name" value="GH94_b-supersand"/>
    <property type="match status" value="2"/>
</dbReference>
<dbReference type="SUPFAM" id="SSF48208">
    <property type="entry name" value="Six-hairpin glycosidases"/>
    <property type="match status" value="1"/>
</dbReference>
<name>A0A1V4SW06_9CLOT</name>
<gene>
    <name evidence="8" type="primary">chbP</name>
    <name evidence="8" type="ORF">CLTHE_19770</name>
</gene>